<evidence type="ECO:0000256" key="1">
    <source>
        <dbReference type="SAM" id="SignalP"/>
    </source>
</evidence>
<protein>
    <submittedName>
        <fullName evidence="3">Alpha-mannosidase</fullName>
    </submittedName>
</protein>
<dbReference type="InterPro" id="IPR008979">
    <property type="entry name" value="Galactose-bd-like_sf"/>
</dbReference>
<feature type="chain" id="PRO_5017020392" evidence="1">
    <location>
        <begin position="22"/>
        <end position="256"/>
    </location>
</feature>
<proteinExistence type="predicted"/>
<dbReference type="Proteomes" id="UP000255469">
    <property type="component" value="Unassembled WGS sequence"/>
</dbReference>
<gene>
    <name evidence="3" type="ORF">NCTC13067_02100</name>
</gene>
<dbReference type="InterPro" id="IPR000601">
    <property type="entry name" value="PKD_dom"/>
</dbReference>
<dbReference type="AlphaFoldDB" id="A0A379ECW3"/>
<dbReference type="PROSITE" id="PS50022">
    <property type="entry name" value="FA58C_3"/>
    <property type="match status" value="1"/>
</dbReference>
<name>A0A379ECW3_9BACT</name>
<dbReference type="RefSeq" id="WP_025067264.1">
    <property type="nucleotide sequence ID" value="NZ_CAUOME010000087.1"/>
</dbReference>
<feature type="signal peptide" evidence="1">
    <location>
        <begin position="1"/>
        <end position="21"/>
    </location>
</feature>
<dbReference type="Pfam" id="PF00754">
    <property type="entry name" value="F5_F8_type_C"/>
    <property type="match status" value="1"/>
</dbReference>
<sequence length="256" mass="28895">MKNVLSALSFMLVLGTSAVFGQEAGGRLSLKASKSLMPANSKVTFEVVGQAPSTSYKYKWILPKQARKLSERGSKVILKIEDEGSYTVKVDVSSNDERDDVELKSNIEVSNTKKMELLSVGKKVVSCTGNVGTEKPDWLFDGTASPDNYSKKWCEENRKEHEVVVDLGQECELYRMRLYDCKTKEPDYDNVQNFKLFVSENGQDWTLAFSDTGNDDSVKDVSFAPAKGRYVRFVAYDPSRDFTIRLWELELYGVKL</sequence>
<organism evidence="3 4">
    <name type="scientific">Prevotella denticola</name>
    <dbReference type="NCBI Taxonomy" id="28129"/>
    <lineage>
        <taxon>Bacteria</taxon>
        <taxon>Pseudomonadati</taxon>
        <taxon>Bacteroidota</taxon>
        <taxon>Bacteroidia</taxon>
        <taxon>Bacteroidales</taxon>
        <taxon>Prevotellaceae</taxon>
        <taxon>Prevotella</taxon>
    </lineage>
</organism>
<dbReference type="SUPFAM" id="SSF49785">
    <property type="entry name" value="Galactose-binding domain-like"/>
    <property type="match status" value="1"/>
</dbReference>
<dbReference type="EMBL" id="UGTM01000002">
    <property type="protein sequence ID" value="SUB94238.1"/>
    <property type="molecule type" value="Genomic_DNA"/>
</dbReference>
<dbReference type="InterPro" id="IPR000421">
    <property type="entry name" value="FA58C"/>
</dbReference>
<feature type="domain" description="F5/8 type C" evidence="2">
    <location>
        <begin position="153"/>
        <end position="254"/>
    </location>
</feature>
<accession>A0A379ECW3</accession>
<evidence type="ECO:0000313" key="4">
    <source>
        <dbReference type="Proteomes" id="UP000255469"/>
    </source>
</evidence>
<keyword evidence="1" id="KW-0732">Signal</keyword>
<dbReference type="Pfam" id="PF00801">
    <property type="entry name" value="PKD"/>
    <property type="match status" value="1"/>
</dbReference>
<dbReference type="Gene3D" id="2.60.120.260">
    <property type="entry name" value="Galactose-binding domain-like"/>
    <property type="match status" value="1"/>
</dbReference>
<evidence type="ECO:0000259" key="2">
    <source>
        <dbReference type="PROSITE" id="PS50022"/>
    </source>
</evidence>
<evidence type="ECO:0000313" key="3">
    <source>
        <dbReference type="EMBL" id="SUB94238.1"/>
    </source>
</evidence>
<reference evidence="3 4" key="1">
    <citation type="submission" date="2018-06" db="EMBL/GenBank/DDBJ databases">
        <authorList>
            <consortium name="Pathogen Informatics"/>
            <person name="Doyle S."/>
        </authorList>
    </citation>
    <scope>NUCLEOTIDE SEQUENCE [LARGE SCALE GENOMIC DNA]</scope>
    <source>
        <strain evidence="3 4">NCTC13067</strain>
    </source>
</reference>